<evidence type="ECO:0000313" key="2">
    <source>
        <dbReference type="Proteomes" id="UP000663845"/>
    </source>
</evidence>
<dbReference type="AlphaFoldDB" id="A0A815UDV5"/>
<evidence type="ECO:0000313" key="1">
    <source>
        <dbReference type="EMBL" id="CAF1518459.1"/>
    </source>
</evidence>
<protein>
    <submittedName>
        <fullName evidence="1">Uncharacterized protein</fullName>
    </submittedName>
</protein>
<gene>
    <name evidence="1" type="ORF">JYZ213_LOCUS44434</name>
</gene>
<sequence>MATLVLSTTTQASRYNCSCQCPRGSSSGYAYSTVNSVEGCVDACKAVSSNPCLSSNTYACLGTNCTYSDLYISTTTQASRYNCSCQCPRGSSSGYAYTTEYSASSCVSACKAVSSNPCLSTNTYACLGTDCAYSDSYISTTTQASRYNCSCQCPRGSDSGYAYSTINSLAGCVDACKAVSSNICISSNTFVCLGTKCAYSGHYNHTCSCQCPRGSSSGYAYTTEYSASSCVSACKAVSSNPCLSTNTYACLGTNCTYSDLYISTTTQASRYNCSCQCPRGSSSGYAYTTEYSASSCVSACKAVSSNPCLSTNTYACLGTDCAYSDSYISTTTQASRYNCSCQCPRGSDSGYAYSTVNSAKGCVDACRAVVSNPCFSSNTYACLGMDCAYAESYNFTTIAITEYNQSLLGT</sequence>
<accession>A0A815UDV5</accession>
<reference evidence="1" key="1">
    <citation type="submission" date="2021-02" db="EMBL/GenBank/DDBJ databases">
        <authorList>
            <person name="Nowell W R."/>
        </authorList>
    </citation>
    <scope>NUCLEOTIDE SEQUENCE</scope>
</reference>
<comment type="caution">
    <text evidence="1">The sequence shown here is derived from an EMBL/GenBank/DDBJ whole genome shotgun (WGS) entry which is preliminary data.</text>
</comment>
<dbReference type="Proteomes" id="UP000663845">
    <property type="component" value="Unassembled WGS sequence"/>
</dbReference>
<organism evidence="1 2">
    <name type="scientific">Adineta steineri</name>
    <dbReference type="NCBI Taxonomy" id="433720"/>
    <lineage>
        <taxon>Eukaryota</taxon>
        <taxon>Metazoa</taxon>
        <taxon>Spiralia</taxon>
        <taxon>Gnathifera</taxon>
        <taxon>Rotifera</taxon>
        <taxon>Eurotatoria</taxon>
        <taxon>Bdelloidea</taxon>
        <taxon>Adinetida</taxon>
        <taxon>Adinetidae</taxon>
        <taxon>Adineta</taxon>
    </lineage>
</organism>
<name>A0A815UDV5_9BILA</name>
<proteinExistence type="predicted"/>
<dbReference type="EMBL" id="CAJNOG010002823">
    <property type="protein sequence ID" value="CAF1518459.1"/>
    <property type="molecule type" value="Genomic_DNA"/>
</dbReference>